<comment type="subcellular location">
    <subcellularLocation>
        <location evidence="1">Membrane</location>
        <topology evidence="1">Multi-pass membrane protein</topology>
    </subcellularLocation>
</comment>
<accession>A0A2J6QUB5</accession>
<feature type="transmembrane region" description="Helical" evidence="5">
    <location>
        <begin position="83"/>
        <end position="109"/>
    </location>
</feature>
<feature type="transmembrane region" description="Helical" evidence="5">
    <location>
        <begin position="12"/>
        <end position="30"/>
    </location>
</feature>
<name>A0A2J6QUB5_HYAVF</name>
<feature type="transmembrane region" description="Helical" evidence="5">
    <location>
        <begin position="201"/>
        <end position="220"/>
    </location>
</feature>
<evidence type="ECO:0000256" key="1">
    <source>
        <dbReference type="ARBA" id="ARBA00004141"/>
    </source>
</evidence>
<reference evidence="6 7" key="1">
    <citation type="submission" date="2016-04" db="EMBL/GenBank/DDBJ databases">
        <title>A degradative enzymes factory behind the ericoid mycorrhizal symbiosis.</title>
        <authorList>
            <consortium name="DOE Joint Genome Institute"/>
            <person name="Martino E."/>
            <person name="Morin E."/>
            <person name="Grelet G."/>
            <person name="Kuo A."/>
            <person name="Kohler A."/>
            <person name="Daghino S."/>
            <person name="Barry K."/>
            <person name="Choi C."/>
            <person name="Cichocki N."/>
            <person name="Clum A."/>
            <person name="Copeland A."/>
            <person name="Hainaut M."/>
            <person name="Haridas S."/>
            <person name="Labutti K."/>
            <person name="Lindquist E."/>
            <person name="Lipzen A."/>
            <person name="Khouja H.-R."/>
            <person name="Murat C."/>
            <person name="Ohm R."/>
            <person name="Olson A."/>
            <person name="Spatafora J."/>
            <person name="Veneault-Fourrey C."/>
            <person name="Henrissat B."/>
            <person name="Grigoriev I."/>
            <person name="Martin F."/>
            <person name="Perotto S."/>
        </authorList>
    </citation>
    <scope>NUCLEOTIDE SEQUENCE [LARGE SCALE GENOMIC DNA]</scope>
    <source>
        <strain evidence="6 7">F</strain>
    </source>
</reference>
<keyword evidence="3 5" id="KW-1133">Transmembrane helix</keyword>
<dbReference type="GO" id="GO:0005351">
    <property type="term" value="F:carbohydrate:proton symporter activity"/>
    <property type="evidence" value="ECO:0007669"/>
    <property type="project" value="TreeGrafter"/>
</dbReference>
<keyword evidence="2 5" id="KW-0812">Transmembrane</keyword>
<feature type="transmembrane region" description="Helical" evidence="5">
    <location>
        <begin position="121"/>
        <end position="143"/>
    </location>
</feature>
<proteinExistence type="predicted"/>
<dbReference type="SUPFAM" id="SSF103473">
    <property type="entry name" value="MFS general substrate transporter"/>
    <property type="match status" value="1"/>
</dbReference>
<dbReference type="Gene3D" id="1.20.1250.20">
    <property type="entry name" value="MFS general substrate transporter like domains"/>
    <property type="match status" value="3"/>
</dbReference>
<evidence type="ECO:0000256" key="3">
    <source>
        <dbReference type="ARBA" id="ARBA00022989"/>
    </source>
</evidence>
<dbReference type="InterPro" id="IPR036259">
    <property type="entry name" value="MFS_trans_sf"/>
</dbReference>
<dbReference type="GO" id="GO:0016020">
    <property type="term" value="C:membrane"/>
    <property type="evidence" value="ECO:0007669"/>
    <property type="project" value="UniProtKB-SubCell"/>
</dbReference>
<dbReference type="EMBL" id="KZ613971">
    <property type="protein sequence ID" value="PMD29853.1"/>
    <property type="molecule type" value="Genomic_DNA"/>
</dbReference>
<feature type="transmembrane region" description="Helical" evidence="5">
    <location>
        <begin position="178"/>
        <end position="195"/>
    </location>
</feature>
<evidence type="ECO:0000313" key="7">
    <source>
        <dbReference type="Proteomes" id="UP000235786"/>
    </source>
</evidence>
<keyword evidence="4 5" id="KW-0472">Membrane</keyword>
<dbReference type="InterPro" id="IPR050360">
    <property type="entry name" value="MFS_Sugar_Transporters"/>
</dbReference>
<dbReference type="Proteomes" id="UP000235786">
    <property type="component" value="Unassembled WGS sequence"/>
</dbReference>
<protein>
    <submittedName>
        <fullName evidence="6">MFS general substrate transporter</fullName>
    </submittedName>
</protein>
<evidence type="ECO:0000256" key="4">
    <source>
        <dbReference type="ARBA" id="ARBA00023136"/>
    </source>
</evidence>
<sequence length="279" mass="30962">MLKARNPNAWRVALAMQAFFLVVALVLVYGCPDSPRWLLARGREVEGDNVIKRFIDTDEKTKKLTLKVLFTGDGSLTKNVRRIWIAILINLAGPFFGTQLITFYGQALLQGVGIKGDDVTLALAGINTSIPVGMAISMVILPRVGRRPMLTWGAHAFLYAVEILPLQYRIQVQPGSNMVFWFIGFLAVYFGGQGASKSHLIYIWFCLGGSIFTILSWIFVKETKGCTLEEIDLLWADEEFKNTHAGLHIIHQATPSSIEIVIRSKEKGGLESKESSSMA</sequence>
<gene>
    <name evidence="6" type="ORF">L207DRAFT_538557</name>
</gene>
<evidence type="ECO:0000256" key="5">
    <source>
        <dbReference type="SAM" id="Phobius"/>
    </source>
</evidence>
<dbReference type="PANTHER" id="PTHR48022">
    <property type="entry name" value="PLASTIDIC GLUCOSE TRANSPORTER 4"/>
    <property type="match status" value="1"/>
</dbReference>
<evidence type="ECO:0000313" key="6">
    <source>
        <dbReference type="EMBL" id="PMD29853.1"/>
    </source>
</evidence>
<organism evidence="6 7">
    <name type="scientific">Hyaloscypha variabilis (strain UAMH 11265 / GT02V1 / F)</name>
    <name type="common">Meliniomyces variabilis</name>
    <dbReference type="NCBI Taxonomy" id="1149755"/>
    <lineage>
        <taxon>Eukaryota</taxon>
        <taxon>Fungi</taxon>
        <taxon>Dikarya</taxon>
        <taxon>Ascomycota</taxon>
        <taxon>Pezizomycotina</taxon>
        <taxon>Leotiomycetes</taxon>
        <taxon>Helotiales</taxon>
        <taxon>Hyaloscyphaceae</taxon>
        <taxon>Hyaloscypha</taxon>
        <taxon>Hyaloscypha variabilis</taxon>
    </lineage>
</organism>
<dbReference type="InterPro" id="IPR005828">
    <property type="entry name" value="MFS_sugar_transport-like"/>
</dbReference>
<evidence type="ECO:0000256" key="2">
    <source>
        <dbReference type="ARBA" id="ARBA00022692"/>
    </source>
</evidence>
<keyword evidence="7" id="KW-1185">Reference proteome</keyword>
<dbReference type="AlphaFoldDB" id="A0A2J6QUB5"/>
<dbReference type="PROSITE" id="PS51257">
    <property type="entry name" value="PROKAR_LIPOPROTEIN"/>
    <property type="match status" value="1"/>
</dbReference>
<dbReference type="OrthoDB" id="6133115at2759"/>
<dbReference type="Pfam" id="PF00083">
    <property type="entry name" value="Sugar_tr"/>
    <property type="match status" value="1"/>
</dbReference>
<dbReference type="PANTHER" id="PTHR48022:SF78">
    <property type="entry name" value="MONOSACCHARIDE TRANSPORTER, PUTATIVE (AFU_ORTHOLOGUE AFUA_2G02110)-RELATED"/>
    <property type="match status" value="1"/>
</dbReference>